<dbReference type="InParanoid" id="A0A6P8I692"/>
<gene>
    <name evidence="3" type="primary">LOC116299007</name>
</gene>
<name>A0A6P8I692_ACTTE</name>
<organism evidence="2 3">
    <name type="scientific">Actinia tenebrosa</name>
    <name type="common">Australian red waratah sea anemone</name>
    <dbReference type="NCBI Taxonomy" id="6105"/>
    <lineage>
        <taxon>Eukaryota</taxon>
        <taxon>Metazoa</taxon>
        <taxon>Cnidaria</taxon>
        <taxon>Anthozoa</taxon>
        <taxon>Hexacorallia</taxon>
        <taxon>Actiniaria</taxon>
        <taxon>Actiniidae</taxon>
        <taxon>Actinia</taxon>
    </lineage>
</organism>
<evidence type="ECO:0000313" key="2">
    <source>
        <dbReference type="Proteomes" id="UP000515163"/>
    </source>
</evidence>
<dbReference type="RefSeq" id="XP_031563473.1">
    <property type="nucleotide sequence ID" value="XM_031707613.1"/>
</dbReference>
<evidence type="ECO:0000313" key="3">
    <source>
        <dbReference type="RefSeq" id="XP_031563473.1"/>
    </source>
</evidence>
<keyword evidence="2" id="KW-1185">Reference proteome</keyword>
<protein>
    <submittedName>
        <fullName evidence="3">Uncharacterized protein LOC116299007</fullName>
    </submittedName>
</protein>
<proteinExistence type="predicted"/>
<dbReference type="OrthoDB" id="5973323at2759"/>
<sequence length="136" mass="15707">MAEKTRPKSRQNEEERTKEQQENVLELNIVYKGKDFRLSFSLDADKQTICKEIKRQTGVKGAFYLHYGDSSNNYLHSSSLTLANISKLSGSSLEVRGGDWINKGGDSIWYYFSQTLKPNVQERLTRQQWVPFDNPP</sequence>
<dbReference type="GeneID" id="116299007"/>
<dbReference type="KEGG" id="aten:116299007"/>
<accession>A0A6P8I692</accession>
<dbReference type="AlphaFoldDB" id="A0A6P8I692"/>
<reference evidence="3" key="1">
    <citation type="submission" date="2025-08" db="UniProtKB">
        <authorList>
            <consortium name="RefSeq"/>
        </authorList>
    </citation>
    <scope>IDENTIFICATION</scope>
    <source>
        <tissue evidence="3">Tentacle</tissue>
    </source>
</reference>
<dbReference type="Proteomes" id="UP000515163">
    <property type="component" value="Unplaced"/>
</dbReference>
<evidence type="ECO:0000256" key="1">
    <source>
        <dbReference type="SAM" id="MobiDB-lite"/>
    </source>
</evidence>
<feature type="region of interest" description="Disordered" evidence="1">
    <location>
        <begin position="1"/>
        <end position="20"/>
    </location>
</feature>